<accession>A0A1M5ZCW5</accession>
<dbReference type="OrthoDB" id="9795206at2"/>
<dbReference type="Proteomes" id="UP000183954">
    <property type="component" value="Unassembled WGS sequence"/>
</dbReference>
<dbReference type="STRING" id="1121420.SAMN02746098_03172"/>
<name>A0A1M5ZCW5_9FIRM</name>
<evidence type="ECO:0000313" key="3">
    <source>
        <dbReference type="EMBL" id="SHI22031.1"/>
    </source>
</evidence>
<evidence type="ECO:0000313" key="4">
    <source>
        <dbReference type="Proteomes" id="UP000183954"/>
    </source>
</evidence>
<dbReference type="PANTHER" id="PTHR31438:SF1">
    <property type="entry name" value="LYSINE N-ACYLTRANSFERASE C17G9.06C-RELATED"/>
    <property type="match status" value="1"/>
</dbReference>
<keyword evidence="1" id="KW-0046">Antibiotic resistance</keyword>
<dbReference type="GO" id="GO:0046677">
    <property type="term" value="P:response to antibiotic"/>
    <property type="evidence" value="ECO:0007669"/>
    <property type="project" value="UniProtKB-KW"/>
</dbReference>
<dbReference type="RefSeq" id="WP_073030687.1">
    <property type="nucleotide sequence ID" value="NZ_FQXJ01000011.1"/>
</dbReference>
<feature type="domain" description="N-acetyltransferase" evidence="2">
    <location>
        <begin position="6"/>
        <end position="159"/>
    </location>
</feature>
<dbReference type="PANTHER" id="PTHR31438">
    <property type="entry name" value="LYSINE N-ACYLTRANSFERASE C17G9.06C-RELATED"/>
    <property type="match status" value="1"/>
</dbReference>
<dbReference type="PROSITE" id="PS51186">
    <property type="entry name" value="GNAT"/>
    <property type="match status" value="1"/>
</dbReference>
<sequence length="159" mass="18869">MDSGDLNIRKIKNVDIPLFEEWLNKEHIRKWFGDPSEWLNEIYNREGQYYWINHYIIEYEDRPIGFCQYYDCGKTDEGYAWDNEPEGTFGIDYLIGNEHFLGKGIGNQIVKKLTQMIIYKENPAQIIADPVKDNIVSSKVLEYNSYYFDDLTGLYKLKL</sequence>
<evidence type="ECO:0000256" key="1">
    <source>
        <dbReference type="ARBA" id="ARBA00023251"/>
    </source>
</evidence>
<proteinExistence type="predicted"/>
<dbReference type="EMBL" id="FQXJ01000011">
    <property type="protein sequence ID" value="SHI22031.1"/>
    <property type="molecule type" value="Genomic_DNA"/>
</dbReference>
<dbReference type="Pfam" id="PF13523">
    <property type="entry name" value="Acetyltransf_8"/>
    <property type="match status" value="1"/>
</dbReference>
<keyword evidence="3" id="KW-0808">Transferase</keyword>
<dbReference type="InterPro" id="IPR000182">
    <property type="entry name" value="GNAT_dom"/>
</dbReference>
<reference evidence="4" key="1">
    <citation type="submission" date="2016-11" db="EMBL/GenBank/DDBJ databases">
        <authorList>
            <person name="Varghese N."/>
            <person name="Submissions S."/>
        </authorList>
    </citation>
    <scope>NUCLEOTIDE SEQUENCE [LARGE SCALE GENOMIC DNA]</scope>
    <source>
        <strain evidence="4">DSM 15449</strain>
    </source>
</reference>
<keyword evidence="4" id="KW-1185">Reference proteome</keyword>
<protein>
    <submittedName>
        <fullName evidence="3">Protein N-acetyltransferase, RimJ/RimL family</fullName>
    </submittedName>
</protein>
<dbReference type="Gene3D" id="3.40.630.30">
    <property type="match status" value="1"/>
</dbReference>
<evidence type="ECO:0000259" key="2">
    <source>
        <dbReference type="PROSITE" id="PS51186"/>
    </source>
</evidence>
<dbReference type="SUPFAM" id="SSF55729">
    <property type="entry name" value="Acyl-CoA N-acyltransferases (Nat)"/>
    <property type="match status" value="1"/>
</dbReference>
<dbReference type="InterPro" id="IPR016181">
    <property type="entry name" value="Acyl_CoA_acyltransferase"/>
</dbReference>
<gene>
    <name evidence="3" type="ORF">SAMN02746098_03172</name>
</gene>
<dbReference type="AlphaFoldDB" id="A0A1M5ZCW5"/>
<organism evidence="3 4">
    <name type="scientific">Desulfosporosinus lacus DSM 15449</name>
    <dbReference type="NCBI Taxonomy" id="1121420"/>
    <lineage>
        <taxon>Bacteria</taxon>
        <taxon>Bacillati</taxon>
        <taxon>Bacillota</taxon>
        <taxon>Clostridia</taxon>
        <taxon>Eubacteriales</taxon>
        <taxon>Desulfitobacteriaceae</taxon>
        <taxon>Desulfosporosinus</taxon>
    </lineage>
</organism>
<dbReference type="GO" id="GO:0016410">
    <property type="term" value="F:N-acyltransferase activity"/>
    <property type="evidence" value="ECO:0007669"/>
    <property type="project" value="TreeGrafter"/>
</dbReference>